<dbReference type="SMART" id="SM00986">
    <property type="entry name" value="UDG"/>
    <property type="match status" value="1"/>
</dbReference>
<keyword evidence="7" id="KW-0238">DNA-binding</keyword>
<feature type="domain" description="DNA-directed DNA polymerase family A palm" evidence="9">
    <location>
        <begin position="635"/>
        <end position="877"/>
    </location>
</feature>
<dbReference type="Pfam" id="PF00476">
    <property type="entry name" value="DNA_pol_A"/>
    <property type="match status" value="1"/>
</dbReference>
<comment type="caution">
    <text evidence="11">The sequence shown here is derived from an EMBL/GenBank/DDBJ whole genome shotgun (WGS) entry which is preliminary data.</text>
</comment>
<protein>
    <recommendedName>
        <fullName evidence="2">DNA-directed DNA polymerase</fullName>
        <ecNumber evidence="2">2.7.7.7</ecNumber>
    </recommendedName>
</protein>
<dbReference type="GO" id="GO:0006302">
    <property type="term" value="P:double-strand break repair"/>
    <property type="evidence" value="ECO:0007669"/>
    <property type="project" value="TreeGrafter"/>
</dbReference>
<evidence type="ECO:0000256" key="6">
    <source>
        <dbReference type="ARBA" id="ARBA00022932"/>
    </source>
</evidence>
<dbReference type="PANTHER" id="PTHR10133:SF27">
    <property type="entry name" value="DNA POLYMERASE NU"/>
    <property type="match status" value="1"/>
</dbReference>
<dbReference type="GO" id="GO:0003677">
    <property type="term" value="F:DNA binding"/>
    <property type="evidence" value="ECO:0007669"/>
    <property type="project" value="UniProtKB-KW"/>
</dbReference>
<dbReference type="EMBL" id="LAZR01001939">
    <property type="protein sequence ID" value="KKN36829.1"/>
    <property type="molecule type" value="Genomic_DNA"/>
</dbReference>
<dbReference type="SUPFAM" id="SSF52141">
    <property type="entry name" value="Uracil-DNA glycosylase-like"/>
    <property type="match status" value="1"/>
</dbReference>
<dbReference type="InterPro" id="IPR002298">
    <property type="entry name" value="DNA_polymerase_A"/>
</dbReference>
<accession>A0A0F9Q2X0</accession>
<organism evidence="11">
    <name type="scientific">marine sediment metagenome</name>
    <dbReference type="NCBI Taxonomy" id="412755"/>
    <lineage>
        <taxon>unclassified sequences</taxon>
        <taxon>metagenomes</taxon>
        <taxon>ecological metagenomes</taxon>
    </lineage>
</organism>
<dbReference type="AlphaFoldDB" id="A0A0F9Q2X0"/>
<evidence type="ECO:0000256" key="7">
    <source>
        <dbReference type="ARBA" id="ARBA00023125"/>
    </source>
</evidence>
<evidence type="ECO:0000259" key="9">
    <source>
        <dbReference type="SMART" id="SM00482"/>
    </source>
</evidence>
<dbReference type="Gene3D" id="3.40.470.10">
    <property type="entry name" value="Uracil-DNA glycosylase-like domain"/>
    <property type="match status" value="1"/>
</dbReference>
<dbReference type="InterPro" id="IPR001098">
    <property type="entry name" value="DNA-dir_DNA_pol_A_palm_dom"/>
</dbReference>
<evidence type="ECO:0000256" key="3">
    <source>
        <dbReference type="ARBA" id="ARBA00022679"/>
    </source>
</evidence>
<dbReference type="PANTHER" id="PTHR10133">
    <property type="entry name" value="DNA POLYMERASE I"/>
    <property type="match status" value="1"/>
</dbReference>
<dbReference type="PRINTS" id="PR00868">
    <property type="entry name" value="DNAPOLI"/>
</dbReference>
<gene>
    <name evidence="11" type="ORF">LCGC14_0769510</name>
</gene>
<dbReference type="GO" id="GO:0008408">
    <property type="term" value="F:3'-5' exonuclease activity"/>
    <property type="evidence" value="ECO:0007669"/>
    <property type="project" value="InterPro"/>
</dbReference>
<dbReference type="EC" id="2.7.7.7" evidence="2"/>
<feature type="domain" description="Uracil-DNA glycosylase-like" evidence="10">
    <location>
        <begin position="40"/>
        <end position="215"/>
    </location>
</feature>
<dbReference type="InterPro" id="IPR043502">
    <property type="entry name" value="DNA/RNA_pol_sf"/>
</dbReference>
<comment type="similarity">
    <text evidence="1">Belongs to the DNA polymerase type-A family.</text>
</comment>
<evidence type="ECO:0000259" key="10">
    <source>
        <dbReference type="SMART" id="SM00986"/>
    </source>
</evidence>
<dbReference type="InterPro" id="IPR002562">
    <property type="entry name" value="3'-5'_exonuclease_dom"/>
</dbReference>
<dbReference type="SUPFAM" id="SSF56672">
    <property type="entry name" value="DNA/RNA polymerases"/>
    <property type="match status" value="1"/>
</dbReference>
<dbReference type="CDD" id="cd10030">
    <property type="entry name" value="UDG-F4_TTUDGA_SPO1dp_like"/>
    <property type="match status" value="1"/>
</dbReference>
<reference evidence="11" key="1">
    <citation type="journal article" date="2015" name="Nature">
        <title>Complex archaea that bridge the gap between prokaryotes and eukaryotes.</title>
        <authorList>
            <person name="Spang A."/>
            <person name="Saw J.H."/>
            <person name="Jorgensen S.L."/>
            <person name="Zaremba-Niedzwiedzka K."/>
            <person name="Martijn J."/>
            <person name="Lind A.E."/>
            <person name="van Eijk R."/>
            <person name="Schleper C."/>
            <person name="Guy L."/>
            <person name="Ettema T.J."/>
        </authorList>
    </citation>
    <scope>NUCLEOTIDE SEQUENCE</scope>
</reference>
<evidence type="ECO:0000256" key="5">
    <source>
        <dbReference type="ARBA" id="ARBA00022705"/>
    </source>
</evidence>
<dbReference type="Gene3D" id="1.10.150.20">
    <property type="entry name" value="5' to 3' exonuclease, C-terminal subdomain"/>
    <property type="match status" value="1"/>
</dbReference>
<comment type="catalytic activity">
    <reaction evidence="8">
        <text>DNA(n) + a 2'-deoxyribonucleoside 5'-triphosphate = DNA(n+1) + diphosphate</text>
        <dbReference type="Rhea" id="RHEA:22508"/>
        <dbReference type="Rhea" id="RHEA-COMP:17339"/>
        <dbReference type="Rhea" id="RHEA-COMP:17340"/>
        <dbReference type="ChEBI" id="CHEBI:33019"/>
        <dbReference type="ChEBI" id="CHEBI:61560"/>
        <dbReference type="ChEBI" id="CHEBI:173112"/>
        <dbReference type="EC" id="2.7.7.7"/>
    </reaction>
</comment>
<dbReference type="Gene3D" id="3.30.70.370">
    <property type="match status" value="1"/>
</dbReference>
<proteinExistence type="inferred from homology"/>
<dbReference type="PROSITE" id="PS00447">
    <property type="entry name" value="DNA_POLYMERASE_A"/>
    <property type="match status" value="1"/>
</dbReference>
<dbReference type="SMART" id="SM00482">
    <property type="entry name" value="POLAc"/>
    <property type="match status" value="1"/>
</dbReference>
<evidence type="ECO:0000256" key="2">
    <source>
        <dbReference type="ARBA" id="ARBA00012417"/>
    </source>
</evidence>
<dbReference type="Pfam" id="PF01612">
    <property type="entry name" value="DNA_pol_A_exo1"/>
    <property type="match status" value="1"/>
</dbReference>
<dbReference type="SUPFAM" id="SSF53098">
    <property type="entry name" value="Ribonuclease H-like"/>
    <property type="match status" value="1"/>
</dbReference>
<evidence type="ECO:0000256" key="1">
    <source>
        <dbReference type="ARBA" id="ARBA00007705"/>
    </source>
</evidence>
<dbReference type="SMART" id="SM00987">
    <property type="entry name" value="UreE_C"/>
    <property type="match status" value="1"/>
</dbReference>
<name>A0A0F9Q2X0_9ZZZZ</name>
<dbReference type="Gene3D" id="3.30.420.10">
    <property type="entry name" value="Ribonuclease H-like superfamily/Ribonuclease H"/>
    <property type="match status" value="1"/>
</dbReference>
<keyword evidence="4" id="KW-0548">Nucleotidyltransferase</keyword>
<evidence type="ECO:0000256" key="8">
    <source>
        <dbReference type="ARBA" id="ARBA00049244"/>
    </source>
</evidence>
<evidence type="ECO:0000313" key="11">
    <source>
        <dbReference type="EMBL" id="KKN36829.1"/>
    </source>
</evidence>
<keyword evidence="3" id="KW-0808">Transferase</keyword>
<dbReference type="InterPro" id="IPR036895">
    <property type="entry name" value="Uracil-DNA_glycosylase-like_sf"/>
</dbReference>
<dbReference type="InterPro" id="IPR036397">
    <property type="entry name" value="RNaseH_sf"/>
</dbReference>
<dbReference type="Pfam" id="PF03167">
    <property type="entry name" value="UDG"/>
    <property type="match status" value="1"/>
</dbReference>
<sequence length="986" mass="112645">MSKPKAEFRLTPLVEESCQDCPLQKSDEVDRQVTTEFYPKSEGPNRVDVMFVAEAPGATENQRGRPAVGRTGRLLRRVVQRTSGGQQVSVAYGNLVRCRPTKENKTYDVVDRPPTPRETKCCRGNILRDIQKLRPKVLVVLGESAARSLVHNRDGTALDQKTKISALRGKDFIVKLPDGTEVPCIVTYHFSHVYRTPGIASVFREDVGKAIRRVRGELSDYSVRGKPTRLIDTVPKVKKFLSHMIKDLTKDDIVAFDYETKGLARFDNDVLCVSFAYRADQAYVIPLKHRETPFSGAEIRQVMKLLRKFFRVRNPSFKALVPHNLKFEALSTLDQFGTHILMPTADTFQRAHALNEDRKDSVNFPYGLKTLSEDQLGFYHYDAHEIVRVLRLMREGRIAEASLVDITEYNGMDSYVGFRLYRWQDEWAVAEGYDEFEIISHKLHGPVGRFLAEMERNGLLADRERVQDLMSDDSEIRARMDAILKELYGLESVQEANRQLLGQKNMSGGLWAERDALWVFKVGATEAKRILFFDVLDLDPAEYSKKTRAPSVGKALFERYKGVLEIDLYQEYTQLQKIMSTYVKSIHKFIHTDPDMMRDGRVRPHFKPTGTVTGRISSANPNMLNIPSRSKTAAAKAIKQLYIVPEGYVLICADYSQAEVRWLAEATKDPLLVKAFVDSYEAKRICRMDPTPENRRRSSLEGDFHRHTASMINSVELSEVTDDQRTAAKAIMFGLVYGMSIQGLASRLKISTLRAQEFIDIFFAQFPIAKQWLDQMEKEGFRNGYVLSPTGRRKLINSWLFVGDEDYSNLPRYLSHIRGHINHEMRVCRNAPIQGVASDTNLLACNDLLMHILDNKLDWKIINTVYDSIMIEVPFPEAKLCIETAQTIMEDPDLFSEFGLKPQVPFAADFSVGLNWGDQFDVAYDKEKWTVRCGECGVTRTEDHRPINRRCEECGSPRVRRSIVEGPLDQLLRQIDKDHQLSCMWG</sequence>
<dbReference type="InterPro" id="IPR005122">
    <property type="entry name" value="Uracil-DNA_glycosylase-like"/>
</dbReference>
<dbReference type="GO" id="GO:0003887">
    <property type="term" value="F:DNA-directed DNA polymerase activity"/>
    <property type="evidence" value="ECO:0007669"/>
    <property type="project" value="UniProtKB-KW"/>
</dbReference>
<keyword evidence="6" id="KW-0239">DNA-directed DNA polymerase</keyword>
<dbReference type="GO" id="GO:0006261">
    <property type="term" value="P:DNA-templated DNA replication"/>
    <property type="evidence" value="ECO:0007669"/>
    <property type="project" value="InterPro"/>
</dbReference>
<evidence type="ECO:0000256" key="4">
    <source>
        <dbReference type="ARBA" id="ARBA00022695"/>
    </source>
</evidence>
<keyword evidence="5" id="KW-0235">DNA replication</keyword>
<dbReference type="InterPro" id="IPR019760">
    <property type="entry name" value="DNA-dir_DNA_pol_A_CS"/>
</dbReference>
<dbReference type="Gene3D" id="1.20.1060.10">
    <property type="entry name" value="Taq DNA Polymerase, Chain T, domain 4"/>
    <property type="match status" value="1"/>
</dbReference>
<dbReference type="InterPro" id="IPR012337">
    <property type="entry name" value="RNaseH-like_sf"/>
</dbReference>